<feature type="non-terminal residue" evidence="1">
    <location>
        <position position="81"/>
    </location>
</feature>
<accession>X0XZN7</accession>
<dbReference type="EMBL" id="BARS01058835">
    <property type="protein sequence ID" value="GAG41988.1"/>
    <property type="molecule type" value="Genomic_DNA"/>
</dbReference>
<name>X0XZN7_9ZZZZ</name>
<proteinExistence type="predicted"/>
<reference evidence="1" key="1">
    <citation type="journal article" date="2014" name="Front. Microbiol.">
        <title>High frequency of phylogenetically diverse reductive dehalogenase-homologous genes in deep subseafloor sedimentary metagenomes.</title>
        <authorList>
            <person name="Kawai M."/>
            <person name="Futagami T."/>
            <person name="Toyoda A."/>
            <person name="Takaki Y."/>
            <person name="Nishi S."/>
            <person name="Hori S."/>
            <person name="Arai W."/>
            <person name="Tsubouchi T."/>
            <person name="Morono Y."/>
            <person name="Uchiyama I."/>
            <person name="Ito T."/>
            <person name="Fujiyama A."/>
            <person name="Inagaki F."/>
            <person name="Takami H."/>
        </authorList>
    </citation>
    <scope>NUCLEOTIDE SEQUENCE</scope>
    <source>
        <strain evidence="1">Expedition CK06-06</strain>
    </source>
</reference>
<sequence length="81" mass="9215">EAIEDQYSNIPLNQEKFEDYLQQKVCVFGKNNCYALSLAFFDAASKSQQLPQRSKEVNTKVTFPRLCINVLNGGKHAYTNP</sequence>
<gene>
    <name evidence="1" type="ORF">S01H1_85580</name>
</gene>
<organism evidence="1">
    <name type="scientific">marine sediment metagenome</name>
    <dbReference type="NCBI Taxonomy" id="412755"/>
    <lineage>
        <taxon>unclassified sequences</taxon>
        <taxon>metagenomes</taxon>
        <taxon>ecological metagenomes</taxon>
    </lineage>
</organism>
<dbReference type="AlphaFoldDB" id="X0XZN7"/>
<protein>
    <submittedName>
        <fullName evidence="1">Uncharacterized protein</fullName>
    </submittedName>
</protein>
<feature type="non-terminal residue" evidence="1">
    <location>
        <position position="1"/>
    </location>
</feature>
<evidence type="ECO:0000313" key="1">
    <source>
        <dbReference type="EMBL" id="GAG41988.1"/>
    </source>
</evidence>
<comment type="caution">
    <text evidence="1">The sequence shown here is derived from an EMBL/GenBank/DDBJ whole genome shotgun (WGS) entry which is preliminary data.</text>
</comment>